<dbReference type="Pfam" id="PF02613">
    <property type="entry name" value="Nitrate_red_del"/>
    <property type="match status" value="1"/>
</dbReference>
<dbReference type="GO" id="GO:0051082">
    <property type="term" value="F:unfolded protein binding"/>
    <property type="evidence" value="ECO:0007669"/>
    <property type="project" value="InterPro"/>
</dbReference>
<dbReference type="SUPFAM" id="SSF89155">
    <property type="entry name" value="TorD-like"/>
    <property type="match status" value="1"/>
</dbReference>
<protein>
    <submittedName>
        <fullName evidence="2 3">Nitrate reductase</fullName>
    </submittedName>
</protein>
<keyword evidence="5" id="KW-1185">Reference proteome</keyword>
<reference evidence="3 5" key="3">
    <citation type="submission" date="2023-03" db="EMBL/GenBank/DDBJ databases">
        <title>Agriculturally important microbes genome sequencing.</title>
        <authorList>
            <person name="Dunlap C."/>
        </authorList>
    </citation>
    <scope>NUCLEOTIDE SEQUENCE [LARGE SCALE GENOMIC DNA]</scope>
    <source>
        <strain evidence="3 5">CBP-3203</strain>
    </source>
</reference>
<dbReference type="InterPro" id="IPR020945">
    <property type="entry name" value="DMSO/NO3_reduct_chaperone"/>
</dbReference>
<dbReference type="NCBIfam" id="TIGR00684">
    <property type="entry name" value="narJ"/>
    <property type="match status" value="1"/>
</dbReference>
<dbReference type="OrthoDB" id="5296272at2"/>
<name>A0A0T6BIJ2_9BACI</name>
<dbReference type="STRING" id="1664069.BGLY_2382"/>
<proteinExistence type="predicted"/>
<dbReference type="InterPro" id="IPR003765">
    <property type="entry name" value="NO3_reductase_chaperone_NarJ"/>
</dbReference>
<dbReference type="GO" id="GO:0016530">
    <property type="term" value="F:metallochaperone activity"/>
    <property type="evidence" value="ECO:0007669"/>
    <property type="project" value="TreeGrafter"/>
</dbReference>
<evidence type="ECO:0000313" key="5">
    <source>
        <dbReference type="Proteomes" id="UP001341297"/>
    </source>
</evidence>
<reference evidence="2 4" key="1">
    <citation type="journal article" date="2015" name="Int. J. Syst. Evol. Microbiol.">
        <title>Bacillus glycinifermentans sp. nov., isolated from fermented soybean paste.</title>
        <authorList>
            <person name="Kim S.J."/>
            <person name="Dunlap C.A."/>
            <person name="Kwon S.W."/>
            <person name="Rooney A.P."/>
        </authorList>
    </citation>
    <scope>NUCLEOTIDE SEQUENCE [LARGE SCALE GENOMIC DNA]</scope>
    <source>
        <strain evidence="2 4">GO-13</strain>
    </source>
</reference>
<dbReference type="AlphaFoldDB" id="A0A0T6BIJ2"/>
<dbReference type="Proteomes" id="UP000036168">
    <property type="component" value="Unassembled WGS sequence"/>
</dbReference>
<evidence type="ECO:0000313" key="4">
    <source>
        <dbReference type="Proteomes" id="UP000036168"/>
    </source>
</evidence>
<sequence length="180" mass="20920">MDATDKQAVFAALSYLLTYPDEEWRQERSEWQNLISEIQPEHLQERLLAFLNEAEAYSPEELIETYVYTFDFGKKTNLYVTYFNSGEQRERGIELLQLKDLYQQSGFQPTDKELPDYLPLMLEFAAVAELHKVKDIFQKYISNLEELKSQLLENGSIYAPLLDGLLIALAEIGVKRTVEP</sequence>
<dbReference type="EMBL" id="LECW02000078">
    <property type="protein sequence ID" value="KRT87275.1"/>
    <property type="molecule type" value="Genomic_DNA"/>
</dbReference>
<dbReference type="PANTHER" id="PTHR43680">
    <property type="entry name" value="NITRATE REDUCTASE MOLYBDENUM COFACTOR ASSEMBLY CHAPERONE"/>
    <property type="match status" value="1"/>
</dbReference>
<dbReference type="RefSeq" id="WP_048354698.1">
    <property type="nucleotide sequence ID" value="NZ_CP023481.1"/>
</dbReference>
<evidence type="ECO:0000256" key="1">
    <source>
        <dbReference type="ARBA" id="ARBA00023063"/>
    </source>
</evidence>
<dbReference type="EMBL" id="JARRTL010000005">
    <property type="protein sequence ID" value="MEC0483451.1"/>
    <property type="molecule type" value="Genomic_DNA"/>
</dbReference>
<dbReference type="Proteomes" id="UP001341297">
    <property type="component" value="Unassembled WGS sequence"/>
</dbReference>
<evidence type="ECO:0000313" key="3">
    <source>
        <dbReference type="EMBL" id="MEC0483451.1"/>
    </source>
</evidence>
<accession>A0A0T6BIJ2</accession>
<dbReference type="GO" id="GO:0051131">
    <property type="term" value="P:chaperone-mediated protein complex assembly"/>
    <property type="evidence" value="ECO:0007669"/>
    <property type="project" value="InterPro"/>
</dbReference>
<keyword evidence="1" id="KW-0534">Nitrate assimilation</keyword>
<dbReference type="PANTHER" id="PTHR43680:SF2">
    <property type="entry name" value="NITRATE REDUCTASE MOLYBDENUM COFACTOR ASSEMBLY CHAPERONE NARJ"/>
    <property type="match status" value="1"/>
</dbReference>
<dbReference type="InterPro" id="IPR036411">
    <property type="entry name" value="TorD-like_sf"/>
</dbReference>
<comment type="caution">
    <text evidence="2">The sequence shown here is derived from an EMBL/GenBank/DDBJ whole genome shotgun (WGS) entry which is preliminary data.</text>
</comment>
<dbReference type="Gene3D" id="1.10.3480.10">
    <property type="entry name" value="TorD-like"/>
    <property type="match status" value="1"/>
</dbReference>
<gene>
    <name evidence="3" type="primary">narJ</name>
    <name evidence="2" type="ORF">AB447_208540</name>
    <name evidence="3" type="ORF">P8828_01070</name>
</gene>
<organism evidence="2 4">
    <name type="scientific">Bacillus glycinifermentans</name>
    <dbReference type="NCBI Taxonomy" id="1664069"/>
    <lineage>
        <taxon>Bacteria</taxon>
        <taxon>Bacillati</taxon>
        <taxon>Bacillota</taxon>
        <taxon>Bacilli</taxon>
        <taxon>Bacillales</taxon>
        <taxon>Bacillaceae</taxon>
        <taxon>Bacillus</taxon>
    </lineage>
</organism>
<evidence type="ECO:0000313" key="2">
    <source>
        <dbReference type="EMBL" id="KRT87275.1"/>
    </source>
</evidence>
<reference evidence="2" key="2">
    <citation type="submission" date="2015-10" db="EMBL/GenBank/DDBJ databases">
        <authorList>
            <person name="Gilbert D.G."/>
        </authorList>
    </citation>
    <scope>NUCLEOTIDE SEQUENCE</scope>
    <source>
        <strain evidence="2">GO-13</strain>
    </source>
</reference>
<dbReference type="GO" id="GO:0042128">
    <property type="term" value="P:nitrate assimilation"/>
    <property type="evidence" value="ECO:0007669"/>
    <property type="project" value="UniProtKB-KW"/>
</dbReference>